<comment type="caution">
    <text evidence="2">The sequence shown here is derived from an EMBL/GenBank/DDBJ whole genome shotgun (WGS) entry which is preliminary data.</text>
</comment>
<evidence type="ECO:0000313" key="3">
    <source>
        <dbReference type="Proteomes" id="UP001500037"/>
    </source>
</evidence>
<protein>
    <recommendedName>
        <fullName evidence="1">DUF397 domain-containing protein</fullName>
    </recommendedName>
</protein>
<evidence type="ECO:0000313" key="2">
    <source>
        <dbReference type="EMBL" id="GAA1264119.1"/>
    </source>
</evidence>
<evidence type="ECO:0000259" key="1">
    <source>
        <dbReference type="Pfam" id="PF04149"/>
    </source>
</evidence>
<dbReference type="InterPro" id="IPR007278">
    <property type="entry name" value="DUF397"/>
</dbReference>
<feature type="domain" description="DUF397" evidence="1">
    <location>
        <begin position="15"/>
        <end position="72"/>
    </location>
</feature>
<dbReference type="Pfam" id="PF04149">
    <property type="entry name" value="DUF397"/>
    <property type="match status" value="1"/>
</dbReference>
<dbReference type="Proteomes" id="UP001500037">
    <property type="component" value="Unassembled WGS sequence"/>
</dbReference>
<organism evidence="2 3">
    <name type="scientific">Kitasatospora nipponensis</name>
    <dbReference type="NCBI Taxonomy" id="258049"/>
    <lineage>
        <taxon>Bacteria</taxon>
        <taxon>Bacillati</taxon>
        <taxon>Actinomycetota</taxon>
        <taxon>Actinomycetes</taxon>
        <taxon>Kitasatosporales</taxon>
        <taxon>Streptomycetaceae</taxon>
        <taxon>Kitasatospora</taxon>
    </lineage>
</organism>
<accession>A0ABP4HFZ9</accession>
<proteinExistence type="predicted"/>
<gene>
    <name evidence="2" type="ORF">GCM10009665_61990</name>
</gene>
<sequence length="81" mass="8824">MDKGTLRTADLSANVWHKSHRSGEAESNLCVEVTPIVIAGAVAGYAMRDSTDPEGPKLYWTVGEYTAYTRAIQDGQQNLLP</sequence>
<keyword evidence="3" id="KW-1185">Reference proteome</keyword>
<dbReference type="RefSeq" id="WP_344445407.1">
    <property type="nucleotide sequence ID" value="NZ_BAAALF010000162.1"/>
</dbReference>
<reference evidence="3" key="1">
    <citation type="journal article" date="2019" name="Int. J. Syst. Evol. Microbiol.">
        <title>The Global Catalogue of Microorganisms (GCM) 10K type strain sequencing project: providing services to taxonomists for standard genome sequencing and annotation.</title>
        <authorList>
            <consortium name="The Broad Institute Genomics Platform"/>
            <consortium name="The Broad Institute Genome Sequencing Center for Infectious Disease"/>
            <person name="Wu L."/>
            <person name="Ma J."/>
        </authorList>
    </citation>
    <scope>NUCLEOTIDE SEQUENCE [LARGE SCALE GENOMIC DNA]</scope>
    <source>
        <strain evidence="3">JCM 13004</strain>
    </source>
</reference>
<name>A0ABP4HFZ9_9ACTN</name>
<dbReference type="EMBL" id="BAAALF010000162">
    <property type="protein sequence ID" value="GAA1264119.1"/>
    <property type="molecule type" value="Genomic_DNA"/>
</dbReference>